<evidence type="ECO:0000313" key="3">
    <source>
        <dbReference type="Proteomes" id="UP001163828"/>
    </source>
</evidence>
<feature type="non-terminal residue" evidence="2">
    <location>
        <position position="213"/>
    </location>
</feature>
<accession>A0ABQ8QGH8</accession>
<evidence type="ECO:0000313" key="2">
    <source>
        <dbReference type="EMBL" id="KAJ3997625.1"/>
    </source>
</evidence>
<protein>
    <submittedName>
        <fullName evidence="2">Uncharacterized protein</fullName>
    </submittedName>
</protein>
<gene>
    <name evidence="2" type="ORF">F5050DRAFT_1750316</name>
</gene>
<feature type="region of interest" description="Disordered" evidence="1">
    <location>
        <begin position="103"/>
        <end position="127"/>
    </location>
</feature>
<feature type="compositionally biased region" description="Basic and acidic residues" evidence="1">
    <location>
        <begin position="117"/>
        <end position="127"/>
    </location>
</feature>
<reference evidence="2" key="1">
    <citation type="submission" date="2022-08" db="EMBL/GenBank/DDBJ databases">
        <authorList>
            <consortium name="DOE Joint Genome Institute"/>
            <person name="Min B."/>
            <person name="Riley R."/>
            <person name="Sierra-Patev S."/>
            <person name="Naranjo-Ortiz M."/>
            <person name="Looney B."/>
            <person name="Konkel Z."/>
            <person name="Slot J.C."/>
            <person name="Sakamoto Y."/>
            <person name="Steenwyk J.L."/>
            <person name="Rokas A."/>
            <person name="Carro J."/>
            <person name="Camarero S."/>
            <person name="Ferreira P."/>
            <person name="Molpeceres G."/>
            <person name="Ruiz-Duenas F.J."/>
            <person name="Serrano A."/>
            <person name="Henrissat B."/>
            <person name="Drula E."/>
            <person name="Hughes K.W."/>
            <person name="Mata J.L."/>
            <person name="Ishikawa N.K."/>
            <person name="Vargas-Isla R."/>
            <person name="Ushijima S."/>
            <person name="Smith C.A."/>
            <person name="Ahrendt S."/>
            <person name="Andreopoulos W."/>
            <person name="He G."/>
            <person name="Labutti K."/>
            <person name="Lipzen A."/>
            <person name="Ng V."/>
            <person name="Sandor L."/>
            <person name="Barry K."/>
            <person name="Martinez A.T."/>
            <person name="Xiao Y."/>
            <person name="Gibbons J.G."/>
            <person name="Terashima K."/>
            <person name="Hibbett D.S."/>
            <person name="Grigoriev I.V."/>
        </authorList>
    </citation>
    <scope>NUCLEOTIDE SEQUENCE</scope>
    <source>
        <strain evidence="2">TFB10827</strain>
    </source>
</reference>
<dbReference type="EMBL" id="MU790577">
    <property type="protein sequence ID" value="KAJ3997625.1"/>
    <property type="molecule type" value="Genomic_DNA"/>
</dbReference>
<evidence type="ECO:0000256" key="1">
    <source>
        <dbReference type="SAM" id="MobiDB-lite"/>
    </source>
</evidence>
<comment type="caution">
    <text evidence="2">The sequence shown here is derived from an EMBL/GenBank/DDBJ whole genome shotgun (WGS) entry which is preliminary data.</text>
</comment>
<name>A0ABQ8QGH8_9AGAR</name>
<keyword evidence="3" id="KW-1185">Reference proteome</keyword>
<organism evidence="2 3">
    <name type="scientific">Lentinula boryana</name>
    <dbReference type="NCBI Taxonomy" id="40481"/>
    <lineage>
        <taxon>Eukaryota</taxon>
        <taxon>Fungi</taxon>
        <taxon>Dikarya</taxon>
        <taxon>Basidiomycota</taxon>
        <taxon>Agaricomycotina</taxon>
        <taxon>Agaricomycetes</taxon>
        <taxon>Agaricomycetidae</taxon>
        <taxon>Agaricales</taxon>
        <taxon>Marasmiineae</taxon>
        <taxon>Omphalotaceae</taxon>
        <taxon>Lentinula</taxon>
    </lineage>
</organism>
<sequence>MDQLVLDLRKAIQEGSLPSNFDEQIGQTGAQLMNILNQIGVKGEHEANDKLSRAIIKLTESFTEARRTDSARLTEIERRLQIEKSANTKPNWAAESYAAKAMTGANQTIRTSNATKRSNEKPDKEGERTAQFVVHFGETVPEERRKDPCSITRDINSFIELHPNLGKTRVATAKWNFNGNLVITTLAGQSASPLKPFFGDLHEFYTTTTQTPQ</sequence>
<dbReference type="Proteomes" id="UP001163828">
    <property type="component" value="Unassembled WGS sequence"/>
</dbReference>
<feature type="compositionally biased region" description="Polar residues" evidence="1">
    <location>
        <begin position="104"/>
        <end position="116"/>
    </location>
</feature>
<proteinExistence type="predicted"/>